<organism evidence="2 3">
    <name type="scientific">Nocardia pulmonis</name>
    <dbReference type="NCBI Taxonomy" id="2951408"/>
    <lineage>
        <taxon>Bacteria</taxon>
        <taxon>Bacillati</taxon>
        <taxon>Actinomycetota</taxon>
        <taxon>Actinomycetes</taxon>
        <taxon>Mycobacteriales</taxon>
        <taxon>Nocardiaceae</taxon>
        <taxon>Nocardia</taxon>
    </lineage>
</organism>
<reference evidence="2" key="1">
    <citation type="submission" date="2022-06" db="EMBL/GenBank/DDBJ databases">
        <title>Novel species in genus nocardia.</title>
        <authorList>
            <person name="Li F."/>
        </authorList>
    </citation>
    <scope>NUCLEOTIDE SEQUENCE</scope>
    <source>
        <strain evidence="2">CDC141</strain>
    </source>
</reference>
<proteinExistence type="predicted"/>
<dbReference type="RefSeq" id="WP_251909862.1">
    <property type="nucleotide sequence ID" value="NZ_JAMRXG010000002.1"/>
</dbReference>
<keyword evidence="1" id="KW-0472">Membrane</keyword>
<name>A0A9X2E256_9NOCA</name>
<dbReference type="AlphaFoldDB" id="A0A9X2E256"/>
<comment type="caution">
    <text evidence="2">The sequence shown here is derived from an EMBL/GenBank/DDBJ whole genome shotgun (WGS) entry which is preliminary data.</text>
</comment>
<accession>A0A9X2E256</accession>
<dbReference type="Proteomes" id="UP001139157">
    <property type="component" value="Unassembled WGS sequence"/>
</dbReference>
<keyword evidence="1" id="KW-1133">Transmembrane helix</keyword>
<gene>
    <name evidence="2" type="ORF">NDR86_05150</name>
</gene>
<sequence length="147" mass="14917">MNRFLAVLSGLLLAAAVTIVLPWAGVPALALMVAGWWWRSCAVGAVLVALGAVAWEDPGAPTAAATGVVATTYLLNTATVHAPRGVVPTTLPSVAGALIAAAAAVAASLVPGRFAWLPLAAPILVIVVWALIVQGLVPERVDRSNDQ</sequence>
<feature type="transmembrane region" description="Helical" evidence="1">
    <location>
        <begin position="91"/>
        <end position="110"/>
    </location>
</feature>
<keyword evidence="1" id="KW-0812">Transmembrane</keyword>
<keyword evidence="3" id="KW-1185">Reference proteome</keyword>
<evidence type="ECO:0000313" key="2">
    <source>
        <dbReference type="EMBL" id="MCM6772857.1"/>
    </source>
</evidence>
<evidence type="ECO:0000256" key="1">
    <source>
        <dbReference type="SAM" id="Phobius"/>
    </source>
</evidence>
<feature type="transmembrane region" description="Helical" evidence="1">
    <location>
        <begin position="116"/>
        <end position="137"/>
    </location>
</feature>
<feature type="transmembrane region" description="Helical" evidence="1">
    <location>
        <begin position="36"/>
        <end position="55"/>
    </location>
</feature>
<evidence type="ECO:0000313" key="3">
    <source>
        <dbReference type="Proteomes" id="UP001139157"/>
    </source>
</evidence>
<protein>
    <submittedName>
        <fullName evidence="2">Uncharacterized protein</fullName>
    </submittedName>
</protein>
<dbReference type="EMBL" id="JAMRXG010000002">
    <property type="protein sequence ID" value="MCM6772857.1"/>
    <property type="molecule type" value="Genomic_DNA"/>
</dbReference>